<dbReference type="SMART" id="SM00607">
    <property type="entry name" value="FTP"/>
    <property type="match status" value="1"/>
</dbReference>
<feature type="domain" description="P-type" evidence="22">
    <location>
        <begin position="518"/>
        <end position="560"/>
    </location>
</feature>
<dbReference type="PROSITE" id="PS50041">
    <property type="entry name" value="C_TYPE_LECTIN_2"/>
    <property type="match status" value="1"/>
</dbReference>
<dbReference type="Pfam" id="PF00024">
    <property type="entry name" value="PAN_1"/>
    <property type="match status" value="1"/>
</dbReference>
<dbReference type="InterPro" id="IPR001304">
    <property type="entry name" value="C-type_lectin-like"/>
</dbReference>
<dbReference type="PROSITE" id="PS50948">
    <property type="entry name" value="PAN"/>
    <property type="match status" value="1"/>
</dbReference>
<dbReference type="Gene3D" id="4.10.110.10">
    <property type="entry name" value="Spasmolytic Protein, domain 1"/>
    <property type="match status" value="1"/>
</dbReference>
<feature type="compositionally biased region" description="Basic and acidic residues" evidence="14">
    <location>
        <begin position="2805"/>
        <end position="2821"/>
    </location>
</feature>
<keyword evidence="10 13" id="KW-1015">Disulfide bond</keyword>
<feature type="transmembrane region" description="Helical" evidence="15">
    <location>
        <begin position="2374"/>
        <end position="2394"/>
    </location>
</feature>
<dbReference type="Pfam" id="PF13385">
    <property type="entry name" value="Laminin_G_3"/>
    <property type="match status" value="1"/>
</dbReference>
<feature type="domain" description="F5/8 type C" evidence="16">
    <location>
        <begin position="309"/>
        <end position="408"/>
    </location>
</feature>
<dbReference type="Gene3D" id="2.60.40.10">
    <property type="entry name" value="Immunoglobulins"/>
    <property type="match status" value="2"/>
</dbReference>
<feature type="domain" description="Link" evidence="21">
    <location>
        <begin position="419"/>
        <end position="512"/>
    </location>
</feature>
<dbReference type="Pfam" id="PF01477">
    <property type="entry name" value="PLAT"/>
    <property type="match status" value="1"/>
</dbReference>
<evidence type="ECO:0000256" key="13">
    <source>
        <dbReference type="PROSITE-ProRule" id="PRU00779"/>
    </source>
</evidence>
<evidence type="ECO:0000259" key="18">
    <source>
        <dbReference type="PROSITE" id="PS50095"/>
    </source>
</evidence>
<feature type="transmembrane region" description="Helical" evidence="15">
    <location>
        <begin position="3080"/>
        <end position="3103"/>
    </location>
</feature>
<proteinExistence type="inferred from homology"/>
<dbReference type="InterPro" id="IPR051223">
    <property type="entry name" value="Polycystin"/>
</dbReference>
<comment type="similarity">
    <text evidence="2">Belongs to the polycystin family.</text>
</comment>
<dbReference type="GO" id="GO:0046872">
    <property type="term" value="F:metal ion binding"/>
    <property type="evidence" value="ECO:0007669"/>
    <property type="project" value="UniProtKB-KW"/>
</dbReference>
<dbReference type="Pfam" id="PF08016">
    <property type="entry name" value="PKD_channel"/>
    <property type="match status" value="1"/>
</dbReference>
<dbReference type="GeneID" id="118409179"/>
<dbReference type="KEGG" id="bfo:118409179"/>
<dbReference type="InterPro" id="IPR046338">
    <property type="entry name" value="GAIN_dom_sf"/>
</dbReference>
<dbReference type="Gene3D" id="3.10.100.10">
    <property type="entry name" value="Mannose-Binding Protein A, subunit A"/>
    <property type="match status" value="2"/>
</dbReference>
<dbReference type="SUPFAM" id="SSF49785">
    <property type="entry name" value="Galactose-binding domain-like"/>
    <property type="match status" value="3"/>
</dbReference>
<feature type="domain" description="Fibronectin type-III" evidence="19">
    <location>
        <begin position="1546"/>
        <end position="1632"/>
    </location>
</feature>
<dbReference type="Proteomes" id="UP000001554">
    <property type="component" value="Chromosome 2"/>
</dbReference>
<feature type="transmembrane region" description="Helical" evidence="15">
    <location>
        <begin position="3124"/>
        <end position="3145"/>
    </location>
</feature>
<organism evidence="23 24">
    <name type="scientific">Branchiostoma floridae</name>
    <name type="common">Florida lancelet</name>
    <name type="synonym">Amphioxus</name>
    <dbReference type="NCBI Taxonomy" id="7739"/>
    <lineage>
        <taxon>Eukaryota</taxon>
        <taxon>Metazoa</taxon>
        <taxon>Chordata</taxon>
        <taxon>Cephalochordata</taxon>
        <taxon>Leptocardii</taxon>
        <taxon>Amphioxiformes</taxon>
        <taxon>Branchiostomatidae</taxon>
        <taxon>Branchiostoma</taxon>
    </lineage>
</organism>
<dbReference type="SMART" id="SM00308">
    <property type="entry name" value="LH2"/>
    <property type="match status" value="1"/>
</dbReference>
<dbReference type="InterPro" id="IPR036116">
    <property type="entry name" value="FN3_sf"/>
</dbReference>
<dbReference type="InterPro" id="IPR006585">
    <property type="entry name" value="FTP1"/>
</dbReference>
<dbReference type="CDD" id="cd00111">
    <property type="entry name" value="Trefoil"/>
    <property type="match status" value="1"/>
</dbReference>
<comment type="subcellular location">
    <subcellularLocation>
        <location evidence="1">Membrane</location>
        <topology evidence="1">Multi-pass membrane protein</topology>
    </subcellularLocation>
</comment>
<reference evidence="24" key="2">
    <citation type="submission" date="2025-08" db="UniProtKB">
        <authorList>
            <consortium name="RefSeq"/>
        </authorList>
    </citation>
    <scope>IDENTIFICATION</scope>
    <source>
        <strain evidence="24">S238N-H82</strain>
        <tissue evidence="24">Testes</tissue>
    </source>
</reference>
<dbReference type="SUPFAM" id="SSF56436">
    <property type="entry name" value="C-type lectin-like"/>
    <property type="match status" value="2"/>
</dbReference>
<accession>A0A9J7HWD5</accession>
<reference evidence="23" key="1">
    <citation type="journal article" date="2020" name="Nat. Ecol. Evol.">
        <title>Deeply conserved synteny resolves early events in vertebrate evolution.</title>
        <authorList>
            <person name="Simakov O."/>
            <person name="Marletaz F."/>
            <person name="Yue J.X."/>
            <person name="O'Connell B."/>
            <person name="Jenkins J."/>
            <person name="Brandt A."/>
            <person name="Calef R."/>
            <person name="Tung C.H."/>
            <person name="Huang T.K."/>
            <person name="Schmutz J."/>
            <person name="Satoh N."/>
            <person name="Yu J.K."/>
            <person name="Putnam N.H."/>
            <person name="Green R.E."/>
            <person name="Rokhsar D.S."/>
        </authorList>
    </citation>
    <scope>NUCLEOTIDE SEQUENCE [LARGE SCALE GENOMIC DNA]</scope>
    <source>
        <strain evidence="23">S238N-H82</strain>
    </source>
</reference>
<keyword evidence="5" id="KW-0732">Signal</keyword>
<dbReference type="SUPFAM" id="SSF49899">
    <property type="entry name" value="Concanavalin A-like lectins/glucanases"/>
    <property type="match status" value="1"/>
</dbReference>
<dbReference type="InterPro" id="IPR003609">
    <property type="entry name" value="Pan_app"/>
</dbReference>
<sequence>MGLDPTQGYIRREDQACLGGLFNISSHGNTNLATCVHLCTVSGSCGAFVHVPGDPASSCTLKQACPTPANVTGADLYFKRRCGSVITASSRSREFYSDSPFDKNSECKLYIIGNPGGMMAPKFSFSLSGGDELEVNAGPNKRYFVGTYTNTAVANLQVGIPDVHEAYFDLTTGSQDTGQYLRVTWDTWDVRPHVVEINSEAEQEILRVITSAKDGDKYWVGLRFSQSNSWYNWWHQVPLAAQSSWWSAGTDRTAAFGSDTCVIMGRTAGFQWTTQHCGLGARVVCETDGRVCGTFFSISRTVYADARPWVELDFGRGLYVAAIETSGDVTTNCYTKAYSLQTSTDGVVYNDHGTSSEPCARAKVYQANSDPRTVVRTFIQPRLWAVSLRLFPVAWFGRPALTVGVLECENALIAARHPGNVLGVFHMGPELSFPAAQHHCTKFHSRMASPSELRAAFQAGLTNYFFKLAWLTDQTGRYILERIGTGSNYHNSGIINWGVQPPSNLLHVWCMQPMSERLGCSTPLVARQPCAWDDVTPHECELHGCCWDPYPGYPACFHKTAGTNIALGKRTRQSTTLDANSHSWHGNDGVRTTEGCNEGNGTCVRTDNVTIPAPTYYNPLDHESTFSTPNGHTMDEGVGGSALQLESRRSQYANLGNFAGRCFGSTLNCPRGFTLAFWFKRPTGDERTQYYINSGGHDFTKTRGFTLTKMAWDLDDVFYRVAVSGRLFRHDAKVYLLPDMWTHVAVTWLEERGLEIFVNGSVQQVTVRETEIPPLENDPYTDVFLGTDNTRPGRLTVTGEAVFDELKFWDWVLPDGQIQLAMIPGSGVNVALGKPAFQTSTAEPPGLAVDGNTNTNHYAGSCTATRVNPGEADPTWWVDLGQSYVVDRVVIFNRQDCCADRLNPFNIHIGDSDQVTTNPQCGGDHRIDVSQPSISVPCGGMWGRYVGVRAPGSVRILAMCEVQVFPAGDHLWYVDLDRQWAIDRVTVVKPVSVDLSPFFIHIGDNEHNMSANPQCGQNHSIAANQSELTIPCGGTRGRYVGIRLTQLGEPRRLEFSELEVYPVSDEANIGGINVAALSSGGQCVDASENVATCDGIIDGQLTPRPGQLGWLSSQGVGSWVQLKFDGYYFINRAKIAQSTWVTGQIRTMRLTFDDGSYEDVELRQREGSDLYDVTQVYYDDFTFSTTKTDSVKMTVLTTYAASTSGFIEAQFITAYPEDFELIPALSRFRQHFDRRSGMPVLAEASKLSLADCAIRCLEEPTFFCQSFQYEAGIRHCEMFGWAAPEDGLGRLVMDSSVSYFERNFETFFLFEWTPTPHMTCSCMYANSATHVPQIGFCLAQHPQNHWLHTAEGTLRNGDTSQCLELLPDNEVIATACSPIRESMLFEVIDDVLSWRVLGREVCFDNRDGVVELVNCSDVQNVLRKLPLHEVTELLTMSTPCDAREDPTTEVTGMLVEEVGPGAVSAHWNVSDMPEYASQSSTVLVAQTNLRTGLTTSWNVSWDTDFFNFTHLELEVSYLLEVYLMTPRSHIYLSYSRTIMLRGNDVEIHNLTVFLVTDEGFYVTWNVTSSLVIGYQVTYHLIDSDEVDQLYAHHPKVHLRGLLPGLEYNVSVRAIATAFQGSASSLQQYTVVDSPRDFRAVTVTDRSATLVWTAPDGEVVAYLLELIPVLSPSKAANTSLSSSLTTADLTGLAPLQPYVARLYAVGHAGVSGGVSAPWITEAASEQQTSMTLITTGVSSTEATIATSASTPAQSTTENVEPDTTDGILEGKGGIEESDLDNEELSDDGFGGFGPLSSDESWDSETPNQDSEVSSSSDVEAYVYRDISISDQQQPDRSPSDITVDYEVDTSQTFPPLMVEGLAIPAIDIVDVNNIAATDPAALVEALARETQSDLGEHPAIAESADKTLSDNSCKEAFDILTIASERLGTTNAAGVLAQLCEAAINACKDKSLEVKLTYITVLDNLNDDLTRRVVTTEDVTRISTDMLRSVGHVFHEALSQADDDSITNDDFLLSPEEREDRSRRMKEERDQMKRAVAARGRKVLNGMADLLRRELRPAGPARRIDTDNLSLQVQKIRGMDLADYRLNGTGVNTAFPSAEKLFKGFVPRYIDAKLISYHDNPFTWGNNSNIINSGVHDISLIPSTMSPGEIRDTEEDILITIGTNGADSSSGLVHEVDSTGNGSVVHHVFNVSDVDDAFVVQVIALNRSSRISVFGRGGGLAHSKNCEVCLTWQDWKPTASHHGAPESRSVMFFLSGRNHTGKYAVGVQVAGVDDVYQDAVDDGVLLVDPADQPGLSLNGTQFYSLKVLRLSCRYWAEDTESWLSNGCRVHPTSTVTETVCACNHMTAFGAGFATAPNTIDQTTVFDKFADIGNNAGVLATVLTTLALYFIGVIFLRRVDKAGMKKLIVHSLPDNRSTDTYYYKITVYTSHGRGSGTKSNVAFSLFGDKGSTCVRVFKQGPETFQAGGMDIFLMAVEESLGDLHRLQIWHDNQGGDDRAWKLDKVIVRDLQSGDTNSFLCNQWLSMDHGDGRINRILSASTEQDLSSFHLFTTKTAGDFRNEHIWLSTLFCSSGSHFSKVQRLSCGLCIIYTTMIANAMWYKTEDNVEQTTVVNLGIVSFTLHELYVSAMTSLCVLPVNVLLTQLFNRCKEKPQPAKNSVHAAEKENVRSLLLKPRSSSQFLPHGFVYVAWSFLVLVCCISAFFTILYSLEWGPEKANAWLKTFLMSFVQDVFVVEPVKILAVSALVSFICKKAAVVSTRDDFVRQHIGVEDSSPSEGGLFAWISHRATMRVAKQQLHMALSKHHKSDADSQKERMKKEETRKQTDNVIQEVVGFFLIVMILLVVANGGTNVYSHHAYNTLGDIFQTDFDQIQTADDYWSWARDVLVPGLFQEQHYNGDKLGWRRKRFISDAVSYRIGAARFKQIRVKSRSCGFHQRYTSLFLNQECNSGNSFSDGETRDFLPGWRLLSSSNSSEDLLEQSSWIYQIPDSGGELPAMADIATYGSGGYVAGVGRNKDAALAVIADLEKADWIDRYTRTVVLEFTVYNANINFFSTMSYTVEFLNMGGAVSSRSIRTYRLHRFVGPAGYVILALHIIYVACFPYTLYREVKLMKEQGKRYCQQPWNLLEIVNILVSFSAFAVFAVDYITSRNTLDKLLHHHESSKYISFDLASFWNQVFVWTVATVAFINISKFLRLLRFNPLMSVLMTSLRRMLPEVAGFAVYFTFLFMSFVQLGHLVFGLKIQEYSTITASGKSLFLCALGIFEFDEILSTSRIIGPLFLYTYLCIVFIIIINILVAIINDALVVMRGFTPPPEHREILEELWRRLANFLGLANSASREDDMLALERLDDRLTRLDLLTRAMKERKVAENVMRSYYQAFELPKK</sequence>
<dbReference type="Pfam" id="PF01825">
    <property type="entry name" value="GPS"/>
    <property type="match status" value="1"/>
</dbReference>
<dbReference type="InterPro" id="IPR000519">
    <property type="entry name" value="P_trefoil_dom"/>
</dbReference>
<feature type="transmembrane region" description="Helical" evidence="15">
    <location>
        <begin position="3215"/>
        <end position="3237"/>
    </location>
</feature>
<dbReference type="InterPro" id="IPR044913">
    <property type="entry name" value="P_trefoil_dom_sf"/>
</dbReference>
<dbReference type="InterPro" id="IPR003961">
    <property type="entry name" value="FN3_dom"/>
</dbReference>
<dbReference type="SMART" id="SM00473">
    <property type="entry name" value="PAN_AP"/>
    <property type="match status" value="1"/>
</dbReference>
<evidence type="ECO:0000256" key="9">
    <source>
        <dbReference type="ARBA" id="ARBA00023136"/>
    </source>
</evidence>
<dbReference type="Pfam" id="PF24135">
    <property type="entry name" value="DUF7402"/>
    <property type="match status" value="1"/>
</dbReference>
<dbReference type="PANTHER" id="PTHR10877:SF194">
    <property type="entry name" value="LOCATION OF VULVA DEFECTIVE 1"/>
    <property type="match status" value="1"/>
</dbReference>
<dbReference type="InterPro" id="IPR000421">
    <property type="entry name" value="FA58C"/>
</dbReference>
<evidence type="ECO:0000256" key="6">
    <source>
        <dbReference type="ARBA" id="ARBA00022837"/>
    </source>
</evidence>
<dbReference type="PROSITE" id="PS51448">
    <property type="entry name" value="P_TREFOIL_2"/>
    <property type="match status" value="1"/>
</dbReference>
<dbReference type="InterPro" id="IPR000203">
    <property type="entry name" value="GPS"/>
</dbReference>
<evidence type="ECO:0000313" key="24">
    <source>
        <dbReference type="RefSeq" id="XP_035665940.1"/>
    </source>
</evidence>
<dbReference type="Gene3D" id="2.60.120.200">
    <property type="match status" value="1"/>
</dbReference>
<dbReference type="SUPFAM" id="SSF49723">
    <property type="entry name" value="Lipase/lipooxygenase domain (PLAT/LH2 domain)"/>
    <property type="match status" value="1"/>
</dbReference>
<dbReference type="Gene3D" id="2.60.60.20">
    <property type="entry name" value="PLAT/LH2 domain"/>
    <property type="match status" value="1"/>
</dbReference>
<dbReference type="FunFam" id="2.60.120.260:FF:000105">
    <property type="entry name" value="Sushi, von Willebrand factor type A, EGF and pentraxin domain-containing protein 1"/>
    <property type="match status" value="1"/>
</dbReference>
<evidence type="ECO:0000256" key="2">
    <source>
        <dbReference type="ARBA" id="ARBA00007200"/>
    </source>
</evidence>
<keyword evidence="4" id="KW-0479">Metal-binding</keyword>
<keyword evidence="8 15" id="KW-1133">Transmembrane helix</keyword>
<dbReference type="InterPro" id="IPR008979">
    <property type="entry name" value="Galactose-bd-like_sf"/>
</dbReference>
<dbReference type="InterPro" id="IPR000538">
    <property type="entry name" value="Link_dom"/>
</dbReference>
<dbReference type="GO" id="GO:0005262">
    <property type="term" value="F:calcium channel activity"/>
    <property type="evidence" value="ECO:0000318"/>
    <property type="project" value="GO_Central"/>
</dbReference>
<dbReference type="CDD" id="cd00037">
    <property type="entry name" value="CLECT"/>
    <property type="match status" value="1"/>
</dbReference>
<dbReference type="Gene3D" id="2.60.220.50">
    <property type="match status" value="1"/>
</dbReference>
<evidence type="ECO:0000256" key="1">
    <source>
        <dbReference type="ARBA" id="ARBA00004141"/>
    </source>
</evidence>
<feature type="transmembrane region" description="Helical" evidence="15">
    <location>
        <begin position="3175"/>
        <end position="3195"/>
    </location>
</feature>
<evidence type="ECO:0000259" key="16">
    <source>
        <dbReference type="PROSITE" id="PS50022"/>
    </source>
</evidence>
<evidence type="ECO:0000259" key="20">
    <source>
        <dbReference type="PROSITE" id="PS50948"/>
    </source>
</evidence>
<feature type="transmembrane region" description="Helical" evidence="15">
    <location>
        <begin position="2726"/>
        <end position="2749"/>
    </location>
</feature>
<evidence type="ECO:0000256" key="4">
    <source>
        <dbReference type="ARBA" id="ARBA00022723"/>
    </source>
</evidence>
<keyword evidence="3 15" id="KW-0812">Transmembrane</keyword>
<evidence type="ECO:0000256" key="10">
    <source>
        <dbReference type="ARBA" id="ARBA00023157"/>
    </source>
</evidence>
<dbReference type="InterPro" id="IPR016187">
    <property type="entry name" value="CTDL_fold"/>
</dbReference>
<dbReference type="Gene3D" id="2.60.120.260">
    <property type="entry name" value="Galactose-binding domain-like"/>
    <property type="match status" value="3"/>
</dbReference>
<feature type="transmembrane region" description="Helical" evidence="15">
    <location>
        <begin position="2826"/>
        <end position="2844"/>
    </location>
</feature>
<evidence type="ECO:0000256" key="14">
    <source>
        <dbReference type="SAM" id="MobiDB-lite"/>
    </source>
</evidence>
<dbReference type="FunFam" id="2.60.60.20:FF:000022">
    <property type="entry name" value="Uncharacterized protein"/>
    <property type="match status" value="1"/>
</dbReference>
<evidence type="ECO:0000256" key="5">
    <source>
        <dbReference type="ARBA" id="ARBA00022729"/>
    </source>
</evidence>
<gene>
    <name evidence="24" type="primary">LOC118409179</name>
</gene>
<protein>
    <submittedName>
        <fullName evidence="24">Uncharacterized protein LOC118409179</fullName>
    </submittedName>
</protein>
<feature type="domain" description="C-type lectin" evidence="17">
    <location>
        <begin position="193"/>
        <end position="286"/>
    </location>
</feature>
<evidence type="ECO:0000256" key="15">
    <source>
        <dbReference type="SAM" id="Phobius"/>
    </source>
</evidence>
<keyword evidence="7" id="KW-0654">Proteoglycan</keyword>
<feature type="transmembrane region" description="Helical" evidence="15">
    <location>
        <begin position="3277"/>
        <end position="3298"/>
    </location>
</feature>
<feature type="disulfide bond" evidence="13">
    <location>
        <begin position="520"/>
        <end position="546"/>
    </location>
</feature>
<dbReference type="GO" id="GO:0007155">
    <property type="term" value="P:cell adhesion"/>
    <property type="evidence" value="ECO:0007669"/>
    <property type="project" value="InterPro"/>
</dbReference>
<dbReference type="InterPro" id="IPR046791">
    <property type="entry name" value="Polycystin_dom"/>
</dbReference>
<dbReference type="FunFam" id="2.60.220.50:FF:000040">
    <property type="entry name" value="Uncharacterized protein"/>
    <property type="match status" value="1"/>
</dbReference>
<dbReference type="Gene3D" id="3.50.4.10">
    <property type="entry name" value="Hepatocyte Growth Factor"/>
    <property type="match status" value="1"/>
</dbReference>
<evidence type="ECO:0000259" key="17">
    <source>
        <dbReference type="PROSITE" id="PS50041"/>
    </source>
</evidence>
<dbReference type="PROSITE" id="PS50022">
    <property type="entry name" value="FA58C_3"/>
    <property type="match status" value="1"/>
</dbReference>
<evidence type="ECO:0000256" key="7">
    <source>
        <dbReference type="ARBA" id="ARBA00022974"/>
    </source>
</evidence>
<dbReference type="Pfam" id="PF00059">
    <property type="entry name" value="Lectin_C"/>
    <property type="match status" value="1"/>
</dbReference>
<dbReference type="PROSITE" id="PS50963">
    <property type="entry name" value="LINK_2"/>
    <property type="match status" value="1"/>
</dbReference>
<evidence type="ECO:0000256" key="11">
    <source>
        <dbReference type="ARBA" id="ARBA00023180"/>
    </source>
</evidence>
<dbReference type="SUPFAM" id="SSF49265">
    <property type="entry name" value="Fibronectin type III"/>
    <property type="match status" value="2"/>
</dbReference>
<feature type="region of interest" description="Disordered" evidence="14">
    <location>
        <begin position="1742"/>
        <end position="1816"/>
    </location>
</feature>
<feature type="compositionally biased region" description="Low complexity" evidence="14">
    <location>
        <begin position="1742"/>
        <end position="1755"/>
    </location>
</feature>
<feature type="transmembrane region" description="Helical" evidence="15">
    <location>
        <begin position="2581"/>
        <end position="2599"/>
    </location>
</feature>
<dbReference type="Pfam" id="PF22633">
    <property type="entry name" value="F5_F8_type_C_2"/>
    <property type="match status" value="1"/>
</dbReference>
<feature type="transmembrane region" description="Helical" evidence="15">
    <location>
        <begin position="2684"/>
        <end position="2706"/>
    </location>
</feature>
<dbReference type="Pfam" id="PF20519">
    <property type="entry name" value="Polycystin_dom"/>
    <property type="match status" value="1"/>
</dbReference>
<dbReference type="PROSITE" id="PS50853">
    <property type="entry name" value="FN3"/>
    <property type="match status" value="2"/>
</dbReference>
<feature type="region of interest" description="Disordered" evidence="14">
    <location>
        <begin position="2801"/>
        <end position="2821"/>
    </location>
</feature>
<dbReference type="InterPro" id="IPR013320">
    <property type="entry name" value="ConA-like_dom_sf"/>
</dbReference>
<name>A0A9J7HWD5_BRAFL</name>
<feature type="domain" description="Apple" evidence="20">
    <location>
        <begin position="1226"/>
        <end position="1304"/>
    </location>
</feature>
<dbReference type="InterPro" id="IPR055826">
    <property type="entry name" value="DUF7402"/>
</dbReference>
<dbReference type="PROSITE" id="PS50095">
    <property type="entry name" value="PLAT"/>
    <property type="match status" value="1"/>
</dbReference>
<feature type="domain" description="PLAT" evidence="18">
    <location>
        <begin position="2419"/>
        <end position="2536"/>
    </location>
</feature>
<dbReference type="SMART" id="SM00060">
    <property type="entry name" value="FN3"/>
    <property type="match status" value="2"/>
</dbReference>
<evidence type="ECO:0000259" key="21">
    <source>
        <dbReference type="PROSITE" id="PS50963"/>
    </source>
</evidence>
<dbReference type="SUPFAM" id="SSF57492">
    <property type="entry name" value="Trefoil"/>
    <property type="match status" value="1"/>
</dbReference>
<keyword evidence="6" id="KW-0106">Calcium</keyword>
<dbReference type="InterPro" id="IPR036392">
    <property type="entry name" value="PLAT/LH2_dom_sf"/>
</dbReference>
<feature type="domain" description="Fibronectin type-III" evidence="19">
    <location>
        <begin position="1633"/>
        <end position="1725"/>
    </location>
</feature>
<dbReference type="Pfam" id="PF00041">
    <property type="entry name" value="fn3"/>
    <property type="match status" value="2"/>
</dbReference>
<feature type="transmembrane region" description="Helical" evidence="15">
    <location>
        <begin position="2619"/>
        <end position="2640"/>
    </location>
</feature>
<evidence type="ECO:0000259" key="22">
    <source>
        <dbReference type="PROSITE" id="PS51448"/>
    </source>
</evidence>
<dbReference type="InterPro" id="IPR016186">
    <property type="entry name" value="C-type_lectin-like/link_sf"/>
</dbReference>
<dbReference type="Pfam" id="PF00088">
    <property type="entry name" value="Trefoil"/>
    <property type="match status" value="1"/>
</dbReference>
<dbReference type="GO" id="GO:0005540">
    <property type="term" value="F:hyaluronic acid binding"/>
    <property type="evidence" value="ECO:0007669"/>
    <property type="project" value="InterPro"/>
</dbReference>
<evidence type="ECO:0000259" key="19">
    <source>
        <dbReference type="PROSITE" id="PS50853"/>
    </source>
</evidence>
<dbReference type="RefSeq" id="XP_035665940.1">
    <property type="nucleotide sequence ID" value="XM_035810047.1"/>
</dbReference>
<dbReference type="CDD" id="cd01099">
    <property type="entry name" value="PAN_AP_HGF"/>
    <property type="match status" value="1"/>
</dbReference>
<comment type="caution">
    <text evidence="12">Lacks conserved residue(s) required for the propagation of feature annotation.</text>
</comment>
<dbReference type="InterPro" id="IPR013783">
    <property type="entry name" value="Ig-like_fold"/>
</dbReference>
<keyword evidence="23" id="KW-1185">Reference proteome</keyword>
<evidence type="ECO:0000313" key="23">
    <source>
        <dbReference type="Proteomes" id="UP000001554"/>
    </source>
</evidence>
<dbReference type="GO" id="GO:0050982">
    <property type="term" value="P:detection of mechanical stimulus"/>
    <property type="evidence" value="ECO:0000318"/>
    <property type="project" value="GO_Central"/>
</dbReference>
<dbReference type="SUPFAM" id="SSF57414">
    <property type="entry name" value="Hairpin loop containing domain-like"/>
    <property type="match status" value="1"/>
</dbReference>
<evidence type="ECO:0000256" key="12">
    <source>
        <dbReference type="PROSITE-ProRule" id="PRU00152"/>
    </source>
</evidence>
<feature type="compositionally biased region" description="Acidic residues" evidence="14">
    <location>
        <begin position="1774"/>
        <end position="1785"/>
    </location>
</feature>
<feature type="disulfide bond" evidence="13">
    <location>
        <begin position="530"/>
        <end position="545"/>
    </location>
</feature>
<dbReference type="CDD" id="cd00063">
    <property type="entry name" value="FN3"/>
    <property type="match status" value="2"/>
</dbReference>
<dbReference type="OrthoDB" id="6133475at2759"/>
<dbReference type="GO" id="GO:0016020">
    <property type="term" value="C:membrane"/>
    <property type="evidence" value="ECO:0000318"/>
    <property type="project" value="GO_Central"/>
</dbReference>
<dbReference type="Pfam" id="PF00193">
    <property type="entry name" value="Xlink"/>
    <property type="match status" value="1"/>
</dbReference>
<dbReference type="InterPro" id="IPR001024">
    <property type="entry name" value="PLAT/LH2_dom"/>
</dbReference>
<evidence type="ECO:0000256" key="3">
    <source>
        <dbReference type="ARBA" id="ARBA00022692"/>
    </source>
</evidence>
<dbReference type="PANTHER" id="PTHR10877">
    <property type="entry name" value="POLYCYSTIN FAMILY MEMBER"/>
    <property type="match status" value="1"/>
</dbReference>
<evidence type="ECO:0000256" key="8">
    <source>
        <dbReference type="ARBA" id="ARBA00022989"/>
    </source>
</evidence>
<dbReference type="SMART" id="SM00303">
    <property type="entry name" value="GPS"/>
    <property type="match status" value="1"/>
</dbReference>
<dbReference type="InterPro" id="IPR013122">
    <property type="entry name" value="PKD1_2_channel"/>
</dbReference>
<keyword evidence="11" id="KW-0325">Glycoprotein</keyword>
<keyword evidence="9 15" id="KW-0472">Membrane</keyword>
<dbReference type="SMART" id="SM00018">
    <property type="entry name" value="PD"/>
    <property type="match status" value="1"/>
</dbReference>